<protein>
    <recommendedName>
        <fullName evidence="9">1-deoxy-D-xylulose 5-phosphate reductoisomerase</fullName>
        <shortName evidence="9">DXP reductoisomerase</shortName>
        <ecNumber evidence="9">1.1.1.267</ecNumber>
    </recommendedName>
    <alternativeName>
        <fullName evidence="9">1-deoxyxylulose-5-phosphate reductoisomerase</fullName>
    </alternativeName>
    <alternativeName>
        <fullName evidence="9">2-C-methyl-D-erythritol 4-phosphate synthase</fullName>
    </alternativeName>
</protein>
<feature type="domain" description="1-deoxy-D-xylulose 5-phosphate reductoisomerase N-terminal" evidence="10">
    <location>
        <begin position="5"/>
        <end position="130"/>
    </location>
</feature>
<evidence type="ECO:0000256" key="8">
    <source>
        <dbReference type="ARBA" id="ARBA00048543"/>
    </source>
</evidence>
<comment type="caution">
    <text evidence="9">Lacks conserved residue(s) required for the propagation of feature annotation.</text>
</comment>
<dbReference type="InterPro" id="IPR013512">
    <property type="entry name" value="DXP_reductoisomerase_N"/>
</dbReference>
<dbReference type="Gene3D" id="1.10.1740.10">
    <property type="match status" value="1"/>
</dbReference>
<dbReference type="InterPro" id="IPR013644">
    <property type="entry name" value="DXP_reductoisomerase_C"/>
</dbReference>
<evidence type="ECO:0000256" key="5">
    <source>
        <dbReference type="ARBA" id="ARBA00023002"/>
    </source>
</evidence>
<feature type="binding site" evidence="9">
    <location>
        <position position="192"/>
    </location>
    <ligand>
        <name>NADPH</name>
        <dbReference type="ChEBI" id="CHEBI:57783"/>
    </ligand>
</feature>
<feature type="binding site" evidence="9">
    <location>
        <position position="205"/>
    </location>
    <ligand>
        <name>1-deoxy-D-xylulose 5-phosphate</name>
        <dbReference type="ChEBI" id="CHEBI:57792"/>
    </ligand>
</feature>
<dbReference type="EMBL" id="AXCJ01000001">
    <property type="protein sequence ID" value="ETO91640.1"/>
    <property type="molecule type" value="Genomic_DNA"/>
</dbReference>
<keyword evidence="6 9" id="KW-0464">Manganese</keyword>
<feature type="binding site" evidence="9">
    <location>
        <position position="145"/>
    </location>
    <ligand>
        <name>Mn(2+)</name>
        <dbReference type="ChEBI" id="CHEBI:29035"/>
    </ligand>
</feature>
<evidence type="ECO:0000256" key="1">
    <source>
        <dbReference type="ARBA" id="ARBA00005094"/>
    </source>
</evidence>
<dbReference type="AlphaFoldDB" id="W2V0L3"/>
<dbReference type="InterPro" id="IPR036291">
    <property type="entry name" value="NAD(P)-bd_dom_sf"/>
</dbReference>
<evidence type="ECO:0000313" key="13">
    <source>
        <dbReference type="EMBL" id="ETO91640.1"/>
    </source>
</evidence>
<feature type="binding site" evidence="9">
    <location>
        <position position="14"/>
    </location>
    <ligand>
        <name>NADPH</name>
        <dbReference type="ChEBI" id="CHEBI:57783"/>
    </ligand>
</feature>
<keyword evidence="4 9" id="KW-0521">NADP</keyword>
<evidence type="ECO:0000256" key="6">
    <source>
        <dbReference type="ARBA" id="ARBA00023211"/>
    </source>
</evidence>
<dbReference type="Pfam" id="PF13288">
    <property type="entry name" value="DXPR_C"/>
    <property type="match status" value="1"/>
</dbReference>
<keyword evidence="9" id="KW-0460">Magnesium</keyword>
<feature type="domain" description="DXP reductoisomerase C-terminal" evidence="12">
    <location>
        <begin position="250"/>
        <end position="360"/>
    </location>
</feature>
<accession>W2V0L3</accession>
<keyword evidence="5 9" id="KW-0560">Oxidoreductase</keyword>
<dbReference type="GO" id="GO:0016853">
    <property type="term" value="F:isomerase activity"/>
    <property type="evidence" value="ECO:0007669"/>
    <property type="project" value="UniProtKB-KW"/>
</dbReference>
<dbReference type="GO" id="GO:0030145">
    <property type="term" value="F:manganese ion binding"/>
    <property type="evidence" value="ECO:0007669"/>
    <property type="project" value="TreeGrafter"/>
</dbReference>
<feature type="binding site" evidence="9">
    <location>
        <position position="208"/>
    </location>
    <ligand>
        <name>1-deoxy-D-xylulose 5-phosphate</name>
        <dbReference type="ChEBI" id="CHEBI:57792"/>
    </ligand>
</feature>
<dbReference type="Pfam" id="PF08436">
    <property type="entry name" value="DXP_redisom_C"/>
    <property type="match status" value="1"/>
</dbReference>
<evidence type="ECO:0000259" key="11">
    <source>
        <dbReference type="Pfam" id="PF08436"/>
    </source>
</evidence>
<dbReference type="SUPFAM" id="SSF69055">
    <property type="entry name" value="1-deoxy-D-xylulose-5-phosphate reductoisomerase, C-terminal domain"/>
    <property type="match status" value="1"/>
</dbReference>
<feature type="binding site" evidence="9">
    <location>
        <position position="123"/>
    </location>
    <ligand>
        <name>1-deoxy-D-xylulose 5-phosphate</name>
        <dbReference type="ChEBI" id="CHEBI:57792"/>
    </ligand>
</feature>
<dbReference type="UniPathway" id="UPA00056">
    <property type="reaction ID" value="UER00092"/>
</dbReference>
<comment type="function">
    <text evidence="9">Catalyzes the NADPH-dependent rearrangement and reduction of 1-deoxy-D-xylulose-5-phosphate (DXP) to 2-C-methyl-D-erythritol 4-phosphate (MEP).</text>
</comment>
<proteinExistence type="inferred from homology"/>
<evidence type="ECO:0000313" key="14">
    <source>
        <dbReference type="Proteomes" id="UP000018951"/>
    </source>
</evidence>
<dbReference type="GO" id="GO:0051484">
    <property type="term" value="P:isopentenyl diphosphate biosynthetic process, methylerythritol 4-phosphate pathway involved in terpenoid biosynthetic process"/>
    <property type="evidence" value="ECO:0007669"/>
    <property type="project" value="TreeGrafter"/>
</dbReference>
<dbReference type="GO" id="GO:0030604">
    <property type="term" value="F:1-deoxy-D-xylulose-5-phosphate reductoisomerase activity"/>
    <property type="evidence" value="ECO:0007669"/>
    <property type="project" value="UniProtKB-UniRule"/>
</dbReference>
<feature type="binding site" evidence="9">
    <location>
        <position position="12"/>
    </location>
    <ligand>
        <name>NADPH</name>
        <dbReference type="ChEBI" id="CHEBI:57783"/>
    </ligand>
</feature>
<dbReference type="InterPro" id="IPR003821">
    <property type="entry name" value="DXP_reductoisomerase"/>
</dbReference>
<dbReference type="PIRSF" id="PIRSF006205">
    <property type="entry name" value="Dxp_reductismrs"/>
    <property type="match status" value="1"/>
</dbReference>
<organism evidence="13 14">
    <name type="scientific">Candidatus Xenolissoclinum pacificiensis L6</name>
    <dbReference type="NCBI Taxonomy" id="1401685"/>
    <lineage>
        <taxon>Bacteria</taxon>
        <taxon>Pseudomonadati</taxon>
        <taxon>Pseudomonadota</taxon>
        <taxon>Alphaproteobacteria</taxon>
        <taxon>Rickettsiales</taxon>
        <taxon>Anaplasmataceae</taxon>
        <taxon>Candidatus Xenolissoclinum</taxon>
    </lineage>
</organism>
<feature type="binding site" evidence="9">
    <location>
        <position position="199"/>
    </location>
    <ligand>
        <name>1-deoxy-D-xylulose 5-phosphate</name>
        <dbReference type="ChEBI" id="CHEBI:57792"/>
    </ligand>
</feature>
<dbReference type="Gene3D" id="3.40.50.720">
    <property type="entry name" value="NAD(P)-binding Rossmann-like Domain"/>
    <property type="match status" value="1"/>
</dbReference>
<comment type="caution">
    <text evidence="13">The sequence shown here is derived from an EMBL/GenBank/DDBJ whole genome shotgun (WGS) entry which is preliminary data.</text>
</comment>
<comment type="catalytic activity">
    <reaction evidence="8">
        <text>2-C-methyl-D-erythritol 4-phosphate + NADP(+) = 1-deoxy-D-xylulose 5-phosphate + NADPH + H(+)</text>
        <dbReference type="Rhea" id="RHEA:13717"/>
        <dbReference type="ChEBI" id="CHEBI:15378"/>
        <dbReference type="ChEBI" id="CHEBI:57783"/>
        <dbReference type="ChEBI" id="CHEBI:57792"/>
        <dbReference type="ChEBI" id="CHEBI:58262"/>
        <dbReference type="ChEBI" id="CHEBI:58349"/>
        <dbReference type="EC" id="1.1.1.267"/>
    </reaction>
    <physiologicalReaction direction="right-to-left" evidence="8">
        <dbReference type="Rhea" id="RHEA:13719"/>
    </physiologicalReaction>
</comment>
<feature type="binding site" evidence="9">
    <location>
        <position position="38"/>
    </location>
    <ligand>
        <name>NADPH</name>
        <dbReference type="ChEBI" id="CHEBI:57783"/>
    </ligand>
</feature>
<dbReference type="PANTHER" id="PTHR30525:SF0">
    <property type="entry name" value="1-DEOXY-D-XYLULOSE 5-PHOSPHATE REDUCTOISOMERASE, CHLOROPLASTIC"/>
    <property type="match status" value="1"/>
</dbReference>
<dbReference type="InterPro" id="IPR036169">
    <property type="entry name" value="DXPR_C_sf"/>
</dbReference>
<feature type="domain" description="1-deoxy-D-xylulose 5-phosphate reductoisomerase C-terminal" evidence="11">
    <location>
        <begin position="141"/>
        <end position="216"/>
    </location>
</feature>
<feature type="binding site" evidence="9">
    <location>
        <position position="11"/>
    </location>
    <ligand>
        <name>NADPH</name>
        <dbReference type="ChEBI" id="CHEBI:57783"/>
    </ligand>
</feature>
<comment type="similarity">
    <text evidence="2 9">Belongs to the DXR family.</text>
</comment>
<evidence type="ECO:0000259" key="10">
    <source>
        <dbReference type="Pfam" id="PF02670"/>
    </source>
</evidence>
<comment type="pathway">
    <text evidence="1 9">Isoprenoid biosynthesis; isopentenyl diphosphate biosynthesis via DXP pathway; isopentenyl diphosphate from 1-deoxy-D-xylulose 5-phosphate: step 1/6.</text>
</comment>
<feature type="binding site" evidence="9">
    <location>
        <position position="124"/>
    </location>
    <ligand>
        <name>NADPH</name>
        <dbReference type="ChEBI" id="CHEBI:57783"/>
    </ligand>
</feature>
<evidence type="ECO:0000256" key="3">
    <source>
        <dbReference type="ARBA" id="ARBA00022723"/>
    </source>
</evidence>
<keyword evidence="3 9" id="KW-0479">Metal-binding</keyword>
<dbReference type="EC" id="1.1.1.267" evidence="9"/>
<dbReference type="PATRIC" id="fig|1401685.3.peg.42"/>
<feature type="binding site" evidence="9">
    <location>
        <position position="167"/>
    </location>
    <ligand>
        <name>1-deoxy-D-xylulose 5-phosphate</name>
        <dbReference type="ChEBI" id="CHEBI:57792"/>
    </ligand>
</feature>
<sequence length="372" mass="41899">MVKRVVLLGSTGSIGVQVLELIQVRQDIRVVALVGHNNINLLVDQARKFCPEYVLSTNDSNYSLLSKMVSGQDMVKVLHGKTGLDNICSLNADIFFVAISGIYALGSVVTLLQNDKTIGLVNKESIVCGGHIICQIKTGRIIPLDSEHYSLQQILSDDVTDVTITASGGSFFSRNKEYTIENALKHPKWLMGKKITVDSATMANKLLEVIEASCLFGMSKRDIHVVIHPECIVHAIASCRGGLNKSVMFHPDMKMVLSYALDYPEDNKFNSQPLNLAQIRSLNFYDVDYTKYPMMTLVHSNQHITINVANEVAVEYFLRGLIKFQEIFYFVEKICMQSEYKEKDLQTVESIFDYADHVRRVTINDIEKYRIT</sequence>
<feature type="binding site" evidence="9">
    <location>
        <position position="204"/>
    </location>
    <ligand>
        <name>1-deoxy-D-xylulose 5-phosphate</name>
        <dbReference type="ChEBI" id="CHEBI:57792"/>
    </ligand>
</feature>
<dbReference type="STRING" id="1401685.P857_810"/>
<evidence type="ECO:0000256" key="4">
    <source>
        <dbReference type="ARBA" id="ARBA00022857"/>
    </source>
</evidence>
<evidence type="ECO:0000256" key="9">
    <source>
        <dbReference type="HAMAP-Rule" id="MF_00183"/>
    </source>
</evidence>
<dbReference type="InterPro" id="IPR026877">
    <property type="entry name" value="DXPR_C"/>
</dbReference>
<gene>
    <name evidence="9 13" type="primary">dxr</name>
    <name evidence="13" type="ORF">P857_810</name>
</gene>
<feature type="binding site" evidence="9">
    <location>
        <position position="147"/>
    </location>
    <ligand>
        <name>1-deoxy-D-xylulose 5-phosphate</name>
        <dbReference type="ChEBI" id="CHEBI:57792"/>
    </ligand>
</feature>
<dbReference type="Pfam" id="PF02670">
    <property type="entry name" value="DXP_reductoisom"/>
    <property type="match status" value="1"/>
</dbReference>
<feature type="binding site" evidence="9">
    <location>
        <position position="147"/>
    </location>
    <ligand>
        <name>Mn(2+)</name>
        <dbReference type="ChEBI" id="CHEBI:29035"/>
    </ligand>
</feature>
<dbReference type="SUPFAM" id="SSF51735">
    <property type="entry name" value="NAD(P)-binding Rossmann-fold domains"/>
    <property type="match status" value="1"/>
</dbReference>
<keyword evidence="14" id="KW-1185">Reference proteome</keyword>
<feature type="binding site" evidence="9">
    <location>
        <position position="146"/>
    </location>
    <ligand>
        <name>1-deoxy-D-xylulose 5-phosphate</name>
        <dbReference type="ChEBI" id="CHEBI:57792"/>
    </ligand>
</feature>
<feature type="binding site" evidence="9">
    <location>
        <position position="122"/>
    </location>
    <ligand>
        <name>NADPH</name>
        <dbReference type="ChEBI" id="CHEBI:57783"/>
    </ligand>
</feature>
<dbReference type="GO" id="GO:0070402">
    <property type="term" value="F:NADPH binding"/>
    <property type="evidence" value="ECO:0007669"/>
    <property type="project" value="InterPro"/>
</dbReference>
<keyword evidence="7 9" id="KW-0414">Isoprene biosynthesis</keyword>
<dbReference type="HAMAP" id="MF_00183">
    <property type="entry name" value="DXP_reductoisom"/>
    <property type="match status" value="1"/>
</dbReference>
<feature type="binding site" evidence="9">
    <location>
        <position position="208"/>
    </location>
    <ligand>
        <name>Mn(2+)</name>
        <dbReference type="ChEBI" id="CHEBI:29035"/>
    </ligand>
</feature>
<name>W2V0L3_9RICK</name>
<evidence type="ECO:0000256" key="2">
    <source>
        <dbReference type="ARBA" id="ARBA00006825"/>
    </source>
</evidence>
<dbReference type="PANTHER" id="PTHR30525">
    <property type="entry name" value="1-DEOXY-D-XYLULOSE 5-PHOSPHATE REDUCTOISOMERASE"/>
    <property type="match status" value="1"/>
</dbReference>
<evidence type="ECO:0000259" key="12">
    <source>
        <dbReference type="Pfam" id="PF13288"/>
    </source>
</evidence>
<dbReference type="Proteomes" id="UP000018951">
    <property type="component" value="Unassembled WGS sequence"/>
</dbReference>
<reference evidence="13 14" key="1">
    <citation type="journal article" date="2013" name="PLoS ONE">
        <title>Bacterial endosymbiosis in a chordate host: long-term co-evolution and conservation of secondary metabolism.</title>
        <authorList>
            <person name="Kwan J.C."/>
            <person name="Schmidt E.W."/>
        </authorList>
    </citation>
    <scope>NUCLEOTIDE SEQUENCE [LARGE SCALE GENOMIC DNA]</scope>
    <source>
        <strain evidence="14">L6</strain>
    </source>
</reference>
<feature type="binding site" evidence="9">
    <location>
        <position position="186"/>
    </location>
    <ligand>
        <name>1-deoxy-D-xylulose 5-phosphate</name>
        <dbReference type="ChEBI" id="CHEBI:57792"/>
    </ligand>
</feature>
<dbReference type="SUPFAM" id="SSF55347">
    <property type="entry name" value="Glyceraldehyde-3-phosphate dehydrogenase-like, C-terminal domain"/>
    <property type="match status" value="1"/>
</dbReference>
<feature type="binding site" evidence="9">
    <location>
        <position position="13"/>
    </location>
    <ligand>
        <name>NADPH</name>
        <dbReference type="ChEBI" id="CHEBI:57783"/>
    </ligand>
</feature>
<evidence type="ECO:0000256" key="7">
    <source>
        <dbReference type="ARBA" id="ARBA00023229"/>
    </source>
</evidence>
<comment type="cofactor">
    <cofactor evidence="9">
        <name>Mg(2+)</name>
        <dbReference type="ChEBI" id="CHEBI:18420"/>
    </cofactor>
    <cofactor evidence="9">
        <name>Mn(2+)</name>
        <dbReference type="ChEBI" id="CHEBI:29035"/>
    </cofactor>
</comment>